<evidence type="ECO:0008006" key="2">
    <source>
        <dbReference type="Google" id="ProtNLM"/>
    </source>
</evidence>
<evidence type="ECO:0000313" key="1">
    <source>
        <dbReference type="EMBL" id="GFA51318.1"/>
    </source>
</evidence>
<comment type="caution">
    <text evidence="1">The sequence shown here is derived from an EMBL/GenBank/DDBJ whole genome shotgun (WGS) entry which is preliminary data.</text>
</comment>
<accession>A0A699JPY3</accession>
<dbReference type="PANTHER" id="PTHR33710:SF64">
    <property type="entry name" value="ENDONUCLEASE_EXONUCLEASE_PHOSPHATASE DOMAIN-CONTAINING PROTEIN"/>
    <property type="match status" value="1"/>
</dbReference>
<sequence>MSNYFIMVRGVLRQNGKDFLIIVVYAPHDIKEKMMLWDYLKREIGRWKGGGCYGAGLVEVSLGGCSLTWCHKSATKMSKLDRFLVSESLLNTCPNISAITLERYLSDHRPILLRSIILIMESPSDKSNVMIRMMGKLKFLKTKIWEWNKTNMLWRNNVKAQCKADFEAVEVIIDSGNGNKEIAIKRTKLAKNPQHIDKLNSLEIAQKDKVKWAIE</sequence>
<dbReference type="InterPro" id="IPR036691">
    <property type="entry name" value="Endo/exonu/phosph_ase_sf"/>
</dbReference>
<protein>
    <recommendedName>
        <fullName evidence="2">RNA-directed DNA polymerase, eukaryota</fullName>
    </recommendedName>
</protein>
<reference evidence="1" key="1">
    <citation type="journal article" date="2019" name="Sci. Rep.">
        <title>Draft genome of Tanacetum cinerariifolium, the natural source of mosquito coil.</title>
        <authorList>
            <person name="Yamashiro T."/>
            <person name="Shiraishi A."/>
            <person name="Satake H."/>
            <person name="Nakayama K."/>
        </authorList>
    </citation>
    <scope>NUCLEOTIDE SEQUENCE</scope>
</reference>
<dbReference type="SUPFAM" id="SSF56219">
    <property type="entry name" value="DNase I-like"/>
    <property type="match status" value="1"/>
</dbReference>
<dbReference type="AlphaFoldDB" id="A0A699JPY3"/>
<proteinExistence type="predicted"/>
<organism evidence="1">
    <name type="scientific">Tanacetum cinerariifolium</name>
    <name type="common">Dalmatian daisy</name>
    <name type="synonym">Chrysanthemum cinerariifolium</name>
    <dbReference type="NCBI Taxonomy" id="118510"/>
    <lineage>
        <taxon>Eukaryota</taxon>
        <taxon>Viridiplantae</taxon>
        <taxon>Streptophyta</taxon>
        <taxon>Embryophyta</taxon>
        <taxon>Tracheophyta</taxon>
        <taxon>Spermatophyta</taxon>
        <taxon>Magnoliopsida</taxon>
        <taxon>eudicotyledons</taxon>
        <taxon>Gunneridae</taxon>
        <taxon>Pentapetalae</taxon>
        <taxon>asterids</taxon>
        <taxon>campanulids</taxon>
        <taxon>Asterales</taxon>
        <taxon>Asteraceae</taxon>
        <taxon>Asteroideae</taxon>
        <taxon>Anthemideae</taxon>
        <taxon>Anthemidinae</taxon>
        <taxon>Tanacetum</taxon>
    </lineage>
</organism>
<dbReference type="PANTHER" id="PTHR33710">
    <property type="entry name" value="BNAC02G09200D PROTEIN"/>
    <property type="match status" value="1"/>
</dbReference>
<dbReference type="EMBL" id="BKCJ010437195">
    <property type="protein sequence ID" value="GFA51318.1"/>
    <property type="molecule type" value="Genomic_DNA"/>
</dbReference>
<name>A0A699JPY3_TANCI</name>
<dbReference type="Gene3D" id="3.60.10.10">
    <property type="entry name" value="Endonuclease/exonuclease/phosphatase"/>
    <property type="match status" value="1"/>
</dbReference>
<gene>
    <name evidence="1" type="ORF">Tci_623290</name>
</gene>